<evidence type="ECO:0000313" key="6">
    <source>
        <dbReference type="EMBL" id="MBC6492232.1"/>
    </source>
</evidence>
<organism evidence="6 7">
    <name type="scientific">Flavihumibacter stibioxidans</name>
    <dbReference type="NCBI Taxonomy" id="1834163"/>
    <lineage>
        <taxon>Bacteria</taxon>
        <taxon>Pseudomonadati</taxon>
        <taxon>Bacteroidota</taxon>
        <taxon>Chitinophagia</taxon>
        <taxon>Chitinophagales</taxon>
        <taxon>Chitinophagaceae</taxon>
        <taxon>Flavihumibacter</taxon>
    </lineage>
</organism>
<feature type="transmembrane region" description="Helical" evidence="5">
    <location>
        <begin position="160"/>
        <end position="178"/>
    </location>
</feature>
<feature type="transmembrane region" description="Helical" evidence="5">
    <location>
        <begin position="100"/>
        <end position="119"/>
    </location>
</feature>
<proteinExistence type="predicted"/>
<evidence type="ECO:0000313" key="7">
    <source>
        <dbReference type="Proteomes" id="UP000765802"/>
    </source>
</evidence>
<dbReference type="RefSeq" id="WP_187257545.1">
    <property type="nucleotide sequence ID" value="NZ_JBHULF010000006.1"/>
</dbReference>
<dbReference type="EMBL" id="MBUA01000027">
    <property type="protein sequence ID" value="MBC6492232.1"/>
    <property type="molecule type" value="Genomic_DNA"/>
</dbReference>
<dbReference type="Proteomes" id="UP000765802">
    <property type="component" value="Unassembled WGS sequence"/>
</dbReference>
<evidence type="ECO:0000256" key="1">
    <source>
        <dbReference type="ARBA" id="ARBA00004141"/>
    </source>
</evidence>
<sequence length="277" mass="32031">MRRFFDFLLFGSVFIAVCAVALCMETSILLGLPFNSLNFYLFVFGACLAQYNLHYFFKQETGFPSVRQEWSHRNRQVQRVLLATGLLVMLTTVWRLESRHFIVLLVLAVLASLYSFPLLPFYKKRLKDHGILKISLLALEWTLVTVWFPADQAGIDPTSYWLVFLRRFVFMFVLCLLFDIRDQESDSTAGIRTIPVRLGIKKSYRLADLLLLVFLALSVWQLVRTGQFPYFNAMLLSALLTKWIMEFSKKINNDYVYLAGVDGMMLLQAFLVIVGSI</sequence>
<gene>
    <name evidence="6" type="ORF">BC349_14315</name>
</gene>
<dbReference type="InterPro" id="IPR000537">
    <property type="entry name" value="UbiA_prenyltransferase"/>
</dbReference>
<evidence type="ECO:0000256" key="5">
    <source>
        <dbReference type="SAM" id="Phobius"/>
    </source>
</evidence>
<feature type="transmembrane region" description="Helical" evidence="5">
    <location>
        <begin position="77"/>
        <end position="94"/>
    </location>
</feature>
<evidence type="ECO:0008006" key="8">
    <source>
        <dbReference type="Google" id="ProtNLM"/>
    </source>
</evidence>
<evidence type="ECO:0000256" key="2">
    <source>
        <dbReference type="ARBA" id="ARBA00022692"/>
    </source>
</evidence>
<keyword evidence="4 5" id="KW-0472">Membrane</keyword>
<dbReference type="Pfam" id="PF01040">
    <property type="entry name" value="UbiA"/>
    <property type="match status" value="1"/>
</dbReference>
<feature type="transmembrane region" description="Helical" evidence="5">
    <location>
        <begin position="131"/>
        <end position="148"/>
    </location>
</feature>
<name>A0ABR7MB90_9BACT</name>
<evidence type="ECO:0000256" key="3">
    <source>
        <dbReference type="ARBA" id="ARBA00022989"/>
    </source>
</evidence>
<keyword evidence="3 5" id="KW-1133">Transmembrane helix</keyword>
<reference evidence="6 7" key="1">
    <citation type="submission" date="2016-07" db="EMBL/GenBank/DDBJ databases">
        <title>Genome analysis of Flavihumibacter stibioxidans YS-17.</title>
        <authorList>
            <person name="Shi K."/>
            <person name="Han Y."/>
            <person name="Wang G."/>
        </authorList>
    </citation>
    <scope>NUCLEOTIDE SEQUENCE [LARGE SCALE GENOMIC DNA]</scope>
    <source>
        <strain evidence="6 7">YS-17</strain>
    </source>
</reference>
<protein>
    <recommendedName>
        <fullName evidence="8">UbiA prenyltransferase family protein</fullName>
    </recommendedName>
</protein>
<keyword evidence="7" id="KW-1185">Reference proteome</keyword>
<feature type="transmembrane region" description="Helical" evidence="5">
    <location>
        <begin position="206"/>
        <end position="223"/>
    </location>
</feature>
<feature type="transmembrane region" description="Helical" evidence="5">
    <location>
        <begin position="39"/>
        <end position="57"/>
    </location>
</feature>
<keyword evidence="2 5" id="KW-0812">Transmembrane</keyword>
<feature type="transmembrane region" description="Helical" evidence="5">
    <location>
        <begin position="257"/>
        <end position="276"/>
    </location>
</feature>
<accession>A0ABR7MB90</accession>
<comment type="caution">
    <text evidence="6">The sequence shown here is derived from an EMBL/GenBank/DDBJ whole genome shotgun (WGS) entry which is preliminary data.</text>
</comment>
<comment type="subcellular location">
    <subcellularLocation>
        <location evidence="1">Membrane</location>
        <topology evidence="1">Multi-pass membrane protein</topology>
    </subcellularLocation>
</comment>
<dbReference type="Gene3D" id="1.20.120.1780">
    <property type="entry name" value="UbiA prenyltransferase"/>
    <property type="match status" value="1"/>
</dbReference>
<evidence type="ECO:0000256" key="4">
    <source>
        <dbReference type="ARBA" id="ARBA00023136"/>
    </source>
</evidence>